<gene>
    <name evidence="1" type="ORF">BSTOLATCC_MIC25363</name>
</gene>
<evidence type="ECO:0000313" key="2">
    <source>
        <dbReference type="Proteomes" id="UP001162131"/>
    </source>
</evidence>
<protein>
    <submittedName>
        <fullName evidence="1">Uncharacterized protein</fullName>
    </submittedName>
</protein>
<dbReference type="PANTHER" id="PTHR34204:SF2">
    <property type="entry name" value="RNA-BINDING ASCH DOMAIN PROTEIN"/>
    <property type="match status" value="1"/>
</dbReference>
<sequence length="281" mass="32001">MDRSDSSTAEEEIYIILKEVLTSENKQIIDCYGRAFLRNLLNSSRENSMQMNIVHEGRYIFKGYPSGNYIKQFAKVICLWSQLGTFPISFLNLTGFDSEITRKEIENLSVLSSLVVDLVSRLNDPAVPGLAENLLLRMGSRGVLTCLGIRRTQGSIDKYLPPSKSNLERSFLQLHTAEESKKSSLTVGARALTKHCHRSSDGFWGKITGTETMKNAVAQQVLERFFTNCVWINIHCLPNEEPVIEVRVQEGYGVRWLINKQQFRGFLEPQMEGGHERGWRH</sequence>
<name>A0AAU9J851_9CILI</name>
<reference evidence="1" key="1">
    <citation type="submission" date="2021-09" db="EMBL/GenBank/DDBJ databases">
        <authorList>
            <consortium name="AG Swart"/>
            <person name="Singh M."/>
            <person name="Singh A."/>
            <person name="Seah K."/>
            <person name="Emmerich C."/>
        </authorList>
    </citation>
    <scope>NUCLEOTIDE SEQUENCE</scope>
    <source>
        <strain evidence="1">ATCC30299</strain>
    </source>
</reference>
<comment type="caution">
    <text evidence="1">The sequence shown here is derived from an EMBL/GenBank/DDBJ whole genome shotgun (WGS) entry which is preliminary data.</text>
</comment>
<dbReference type="Proteomes" id="UP001162131">
    <property type="component" value="Unassembled WGS sequence"/>
</dbReference>
<proteinExistence type="predicted"/>
<accession>A0AAU9J851</accession>
<dbReference type="EMBL" id="CAJZBQ010000024">
    <property type="protein sequence ID" value="CAG9320128.1"/>
    <property type="molecule type" value="Genomic_DNA"/>
</dbReference>
<keyword evidence="2" id="KW-1185">Reference proteome</keyword>
<evidence type="ECO:0000313" key="1">
    <source>
        <dbReference type="EMBL" id="CAG9320128.1"/>
    </source>
</evidence>
<dbReference type="AlphaFoldDB" id="A0AAU9J851"/>
<dbReference type="PANTHER" id="PTHR34204">
    <property type="entry name" value="RNA-BINDING ASCH DOMAIN PROTEIN"/>
    <property type="match status" value="1"/>
</dbReference>
<organism evidence="1 2">
    <name type="scientific">Blepharisma stoltei</name>
    <dbReference type="NCBI Taxonomy" id="1481888"/>
    <lineage>
        <taxon>Eukaryota</taxon>
        <taxon>Sar</taxon>
        <taxon>Alveolata</taxon>
        <taxon>Ciliophora</taxon>
        <taxon>Postciliodesmatophora</taxon>
        <taxon>Heterotrichea</taxon>
        <taxon>Heterotrichida</taxon>
        <taxon>Blepharismidae</taxon>
        <taxon>Blepharisma</taxon>
    </lineage>
</organism>